<dbReference type="Pfam" id="PF18050">
    <property type="entry name" value="Cyclophil_like2"/>
    <property type="match status" value="1"/>
</dbReference>
<name>A0ABZ1B3U3_9ACTN</name>
<reference evidence="2 3" key="1">
    <citation type="submission" date="2023-12" db="EMBL/GenBank/DDBJ databases">
        <title>Blastococcus brunescens sp. nov., an actonobacterium isolated from sandstone collected in sahara desert.</title>
        <authorList>
            <person name="Gtari M."/>
            <person name="Ghodhbane F."/>
        </authorList>
    </citation>
    <scope>NUCLEOTIDE SEQUENCE [LARGE SCALE GENOMIC DNA]</scope>
    <source>
        <strain evidence="2 3">BMG 8361</strain>
    </source>
</reference>
<accession>A0ABZ1B3U3</accession>
<dbReference type="Proteomes" id="UP001324287">
    <property type="component" value="Chromosome"/>
</dbReference>
<organism evidence="2 3">
    <name type="scientific">Blastococcus brunescens</name>
    <dbReference type="NCBI Taxonomy" id="1564165"/>
    <lineage>
        <taxon>Bacteria</taxon>
        <taxon>Bacillati</taxon>
        <taxon>Actinomycetota</taxon>
        <taxon>Actinomycetes</taxon>
        <taxon>Geodermatophilales</taxon>
        <taxon>Geodermatophilaceae</taxon>
        <taxon>Blastococcus</taxon>
    </lineage>
</organism>
<dbReference type="Gene3D" id="2.40.100.20">
    <property type="match status" value="1"/>
</dbReference>
<evidence type="ECO:0000313" key="2">
    <source>
        <dbReference type="EMBL" id="WRL65458.1"/>
    </source>
</evidence>
<dbReference type="EMBL" id="CP141261">
    <property type="protein sequence ID" value="WRL65458.1"/>
    <property type="molecule type" value="Genomic_DNA"/>
</dbReference>
<protein>
    <submittedName>
        <fullName evidence="2">Cyclophilin-like fold protein</fullName>
    </submittedName>
</protein>
<dbReference type="SUPFAM" id="SSF50891">
    <property type="entry name" value="Cyclophilin-like"/>
    <property type="match status" value="1"/>
</dbReference>
<evidence type="ECO:0000313" key="3">
    <source>
        <dbReference type="Proteomes" id="UP001324287"/>
    </source>
</evidence>
<feature type="domain" description="Cyclophilin-like" evidence="1">
    <location>
        <begin position="6"/>
        <end position="72"/>
    </location>
</feature>
<keyword evidence="3" id="KW-1185">Reference proteome</keyword>
<evidence type="ECO:0000259" key="1">
    <source>
        <dbReference type="Pfam" id="PF18050"/>
    </source>
</evidence>
<dbReference type="RefSeq" id="WP_324276780.1">
    <property type="nucleotide sequence ID" value="NZ_CP141261.1"/>
</dbReference>
<gene>
    <name evidence="2" type="ORF">U6N30_07510</name>
</gene>
<sequence length="112" mass="12105">MRITLSTGDQEVTGTLEDNPVTRDLMSLLPVTVPMSDLFGREKLGPLPRALTGDVEPVLTYRIGQIAYWPPATTSSSSTRETVYGCPVRAWSSWAPSTPVWTPSPPPATSST</sequence>
<dbReference type="InterPro" id="IPR029000">
    <property type="entry name" value="Cyclophilin-like_dom_sf"/>
</dbReference>
<proteinExistence type="predicted"/>
<dbReference type="InterPro" id="IPR041183">
    <property type="entry name" value="Cyclophilin-like"/>
</dbReference>